<dbReference type="AlphaFoldDB" id="A0A482V7Z2"/>
<name>A0A482V7Z2_ASBVE</name>
<dbReference type="OrthoDB" id="10451385at2759"/>
<dbReference type="EMBL" id="QDEB01129245">
    <property type="protein sequence ID" value="RZB39314.1"/>
    <property type="molecule type" value="Genomic_DNA"/>
</dbReference>
<evidence type="ECO:0000313" key="2">
    <source>
        <dbReference type="Proteomes" id="UP000292052"/>
    </source>
</evidence>
<protein>
    <submittedName>
        <fullName evidence="1">Uncharacterized protein</fullName>
    </submittedName>
</protein>
<reference evidence="1 2" key="1">
    <citation type="submission" date="2017-03" db="EMBL/GenBank/DDBJ databases">
        <title>Genome of the blue death feigning beetle - Asbolus verrucosus.</title>
        <authorList>
            <person name="Rider S.D."/>
        </authorList>
    </citation>
    <scope>NUCLEOTIDE SEQUENCE [LARGE SCALE GENOMIC DNA]</scope>
    <source>
        <strain evidence="1">Butters</strain>
        <tissue evidence="1">Head and leg muscle</tissue>
    </source>
</reference>
<organism evidence="1 2">
    <name type="scientific">Asbolus verrucosus</name>
    <name type="common">Desert ironclad beetle</name>
    <dbReference type="NCBI Taxonomy" id="1661398"/>
    <lineage>
        <taxon>Eukaryota</taxon>
        <taxon>Metazoa</taxon>
        <taxon>Ecdysozoa</taxon>
        <taxon>Arthropoda</taxon>
        <taxon>Hexapoda</taxon>
        <taxon>Insecta</taxon>
        <taxon>Pterygota</taxon>
        <taxon>Neoptera</taxon>
        <taxon>Endopterygota</taxon>
        <taxon>Coleoptera</taxon>
        <taxon>Polyphaga</taxon>
        <taxon>Cucujiformia</taxon>
        <taxon>Tenebrionidae</taxon>
        <taxon>Pimeliinae</taxon>
        <taxon>Asbolus</taxon>
    </lineage>
</organism>
<accession>A0A482V7Z2</accession>
<keyword evidence="2" id="KW-1185">Reference proteome</keyword>
<evidence type="ECO:0000313" key="1">
    <source>
        <dbReference type="EMBL" id="RZB39314.1"/>
    </source>
</evidence>
<sequence>GPDSCEIHTRLCARADAVTLYPCHSQSAHYKTAVRAPADVITAVMSSTSIPLALPLRGPARRAATGDVTVVPSRS</sequence>
<comment type="caution">
    <text evidence="1">The sequence shown here is derived from an EMBL/GenBank/DDBJ whole genome shotgun (WGS) entry which is preliminary data.</text>
</comment>
<gene>
    <name evidence="1" type="ORF">BDFB_000560</name>
</gene>
<dbReference type="Proteomes" id="UP000292052">
    <property type="component" value="Unassembled WGS sequence"/>
</dbReference>
<feature type="non-terminal residue" evidence="1">
    <location>
        <position position="1"/>
    </location>
</feature>
<proteinExistence type="predicted"/>